<dbReference type="InterPro" id="IPR002885">
    <property type="entry name" value="PPR_rpt"/>
</dbReference>
<feature type="repeat" description="PPR" evidence="3">
    <location>
        <begin position="615"/>
        <end position="649"/>
    </location>
</feature>
<protein>
    <recommendedName>
        <fullName evidence="7">Pentacotripeptide-repeat region of PRORP domain-containing protein</fullName>
    </recommendedName>
</protein>
<dbReference type="InterPro" id="IPR011990">
    <property type="entry name" value="TPR-like_helical_dom_sf"/>
</dbReference>
<feature type="repeat" description="PPR" evidence="3">
    <location>
        <begin position="580"/>
        <end position="614"/>
    </location>
</feature>
<proteinExistence type="inferred from homology"/>
<organism evidence="5 6">
    <name type="scientific">Bathycoccus prasinos</name>
    <dbReference type="NCBI Taxonomy" id="41875"/>
    <lineage>
        <taxon>Eukaryota</taxon>
        <taxon>Viridiplantae</taxon>
        <taxon>Chlorophyta</taxon>
        <taxon>Mamiellophyceae</taxon>
        <taxon>Mamiellales</taxon>
        <taxon>Bathycoccaceae</taxon>
        <taxon>Bathycoccus</taxon>
    </lineage>
</organism>
<dbReference type="PROSITE" id="PS51375">
    <property type="entry name" value="PPR"/>
    <property type="match status" value="4"/>
</dbReference>
<dbReference type="RefSeq" id="XP_007508118.1">
    <property type="nucleotide sequence ID" value="XM_007508056.1"/>
</dbReference>
<dbReference type="Gene3D" id="1.25.40.10">
    <property type="entry name" value="Tetratricopeptide repeat domain"/>
    <property type="match status" value="3"/>
</dbReference>
<accession>K8ERN5</accession>
<dbReference type="Proteomes" id="UP000198341">
    <property type="component" value="Chromosome 18"/>
</dbReference>
<feature type="region of interest" description="Disordered" evidence="4">
    <location>
        <begin position="211"/>
        <end position="288"/>
    </location>
</feature>
<evidence type="ECO:0000256" key="4">
    <source>
        <dbReference type="SAM" id="MobiDB-lite"/>
    </source>
</evidence>
<dbReference type="STRING" id="41875.K8ERN5"/>
<dbReference type="PANTHER" id="PTHR47447:SF17">
    <property type="entry name" value="OS12G0638900 PROTEIN"/>
    <property type="match status" value="1"/>
</dbReference>
<name>K8ERN5_9CHLO</name>
<evidence type="ECO:0000313" key="5">
    <source>
        <dbReference type="EMBL" id="CCO20609.1"/>
    </source>
</evidence>
<keyword evidence="2" id="KW-0677">Repeat</keyword>
<dbReference type="PANTHER" id="PTHR47447">
    <property type="entry name" value="OS03G0856100 PROTEIN"/>
    <property type="match status" value="1"/>
</dbReference>
<dbReference type="EMBL" id="FO082261">
    <property type="protein sequence ID" value="CCO20609.1"/>
    <property type="molecule type" value="Genomic_DNA"/>
</dbReference>
<feature type="region of interest" description="Disordered" evidence="4">
    <location>
        <begin position="1"/>
        <end position="127"/>
    </location>
</feature>
<dbReference type="OrthoDB" id="42736at2759"/>
<feature type="compositionally biased region" description="Basic residues" evidence="4">
    <location>
        <begin position="68"/>
        <end position="83"/>
    </location>
</feature>
<feature type="compositionally biased region" description="Low complexity" evidence="4">
    <location>
        <begin position="252"/>
        <end position="269"/>
    </location>
</feature>
<dbReference type="NCBIfam" id="TIGR00756">
    <property type="entry name" value="PPR"/>
    <property type="match status" value="4"/>
</dbReference>
<feature type="compositionally biased region" description="Basic and acidic residues" evidence="4">
    <location>
        <begin position="240"/>
        <end position="251"/>
    </location>
</feature>
<evidence type="ECO:0000256" key="1">
    <source>
        <dbReference type="ARBA" id="ARBA00007626"/>
    </source>
</evidence>
<dbReference type="SUPFAM" id="SSF48452">
    <property type="entry name" value="TPR-like"/>
    <property type="match status" value="1"/>
</dbReference>
<dbReference type="Pfam" id="PF13812">
    <property type="entry name" value="PPR_3"/>
    <property type="match status" value="1"/>
</dbReference>
<feature type="compositionally biased region" description="Basic and acidic residues" evidence="4">
    <location>
        <begin position="109"/>
        <end position="127"/>
    </location>
</feature>
<feature type="repeat" description="PPR" evidence="3">
    <location>
        <begin position="472"/>
        <end position="507"/>
    </location>
</feature>
<reference evidence="5 6" key="1">
    <citation type="submission" date="2011-10" db="EMBL/GenBank/DDBJ databases">
        <authorList>
            <person name="Genoscope - CEA"/>
        </authorList>
    </citation>
    <scope>NUCLEOTIDE SEQUENCE [LARGE SCALE GENOMIC DNA]</scope>
    <source>
        <strain evidence="5 6">RCC 1105</strain>
    </source>
</reference>
<gene>
    <name evidence="5" type="ordered locus">Bathy18g00740</name>
</gene>
<dbReference type="GeneID" id="19010781"/>
<dbReference type="eggNOG" id="KOG4197">
    <property type="taxonomic scope" value="Eukaryota"/>
</dbReference>
<evidence type="ECO:0000256" key="2">
    <source>
        <dbReference type="ARBA" id="ARBA00022737"/>
    </source>
</evidence>
<dbReference type="KEGG" id="bpg:Bathy18g00740"/>
<evidence type="ECO:0000256" key="3">
    <source>
        <dbReference type="PROSITE-ProRule" id="PRU00708"/>
    </source>
</evidence>
<feature type="region of interest" description="Disordered" evidence="4">
    <location>
        <begin position="148"/>
        <end position="173"/>
    </location>
</feature>
<evidence type="ECO:0000313" key="6">
    <source>
        <dbReference type="Proteomes" id="UP000198341"/>
    </source>
</evidence>
<dbReference type="Pfam" id="PF13041">
    <property type="entry name" value="PPR_2"/>
    <property type="match status" value="2"/>
</dbReference>
<comment type="similarity">
    <text evidence="1">Belongs to the PPR family. P subfamily.</text>
</comment>
<sequence>MDKMEIKDKDEERAAIVHNKREEASSLNNTHSNEKETVSLQRKKTTQVKSPSEKKKTKSNFAEAAGTTKRRSLKANTNAHKKRLMAEKYRREHHQNHRKNTNTHSTNTKNEKEGVHRNAELDSMRPGERIVKAMENISAFDKYRYYYGGGKKKDEDDEDEDEMASSSEYEPINFDLVEVDSTEVERLYKSLERDPAELSADDEFKDLLMEVDASSSSSSSSFEDGGTDDEENNNNNKNNNNKEEDFERRSGENSSSGNNRGSNNSLSGGQQRRRYNNNVIGNHNTTTTRTTNADVFHLKDVARAVINPSSSLAQHNLDEMKNSKIEKDPNHKFGTSTINFAIKELGERNDFSRAYALYRWMSTQAFNDESKYSPNAYTFCALASSAKTSREVRIVLEVWRGELKIAKHMLNNNKNTSKATGGKDVDFDSTQSWLARNECASAAIAMTTKIGDWQSALEIFNDVKKIGNVKRNIYTYTAILTALRDSGKADEAEQILYEMLEERNVRVTSLAFSLALGAFEVARMWQEGNKLAKSAFKVFQIDSPDATLTHAIITMAGRAGDLQFASETFENMKNSTLVVTTYSYNALLGGYARYGDWESAHRVFSDLRQAHLQPDRYTYTQLISAAERAGEYEAADVVWREMLTKSRHVVPHTVMCGAYIHCLARQRRNLEAEDVLETMKARWDVPRNAAVYNALIGAHVRAGDVPKALHVYDRMQKEDNIMATEITFAVLIRACEEDGEFVKMADLLQQAKELLAREGKLVMDLTGGGGRGGSNGLF</sequence>
<feature type="repeat" description="PPR" evidence="3">
    <location>
        <begin position="688"/>
        <end position="722"/>
    </location>
</feature>
<evidence type="ECO:0008006" key="7">
    <source>
        <dbReference type="Google" id="ProtNLM"/>
    </source>
</evidence>
<feature type="compositionally biased region" description="Basic residues" evidence="4">
    <location>
        <begin position="91"/>
        <end position="101"/>
    </location>
</feature>
<dbReference type="AlphaFoldDB" id="K8ERN5"/>
<keyword evidence="6" id="KW-1185">Reference proteome</keyword>
<feature type="compositionally biased region" description="Basic and acidic residues" evidence="4">
    <location>
        <begin position="1"/>
        <end position="24"/>
    </location>
</feature>